<dbReference type="InterPro" id="IPR036429">
    <property type="entry name" value="SpoA-like_sf"/>
</dbReference>
<dbReference type="NCBIfam" id="TIGR02551">
    <property type="entry name" value="SpaO_YscQ"/>
    <property type="match status" value="1"/>
</dbReference>
<dbReference type="GO" id="GO:0030254">
    <property type="term" value="P:protein secretion by the type III secretion system"/>
    <property type="evidence" value="ECO:0007669"/>
    <property type="project" value="InterPro"/>
</dbReference>
<dbReference type="Pfam" id="PF26304">
    <property type="entry name" value="FliMN_C_rel"/>
    <property type="match status" value="1"/>
</dbReference>
<evidence type="ECO:0000259" key="5">
    <source>
        <dbReference type="Pfam" id="PF26294"/>
    </source>
</evidence>
<dbReference type="InterPro" id="IPR003283">
    <property type="entry name" value="T3SS_OMP_SpaO"/>
</dbReference>
<feature type="domain" description="Flagellar motor switch protein FliN-like C-terminal" evidence="4">
    <location>
        <begin position="222"/>
        <end position="291"/>
    </location>
</feature>
<evidence type="ECO:0000313" key="7">
    <source>
        <dbReference type="EMBL" id="AOZ52597.1"/>
    </source>
</evidence>
<feature type="domain" description="SpaO FliM/N C-terminal related" evidence="6">
    <location>
        <begin position="148"/>
        <end position="209"/>
    </location>
</feature>
<comment type="similarity">
    <text evidence="1">Belongs to the FliN/MopA/SpaO family.</text>
</comment>
<dbReference type="AlphaFoldDB" id="A0A1D9LMT6"/>
<dbReference type="KEGG" id="cvc:BKX93_23025"/>
<dbReference type="PRINTS" id="PR01339">
    <property type="entry name" value="TYPE3OMOPROT"/>
</dbReference>
<evidence type="ECO:0000256" key="3">
    <source>
        <dbReference type="ARBA" id="ARBA00023026"/>
    </source>
</evidence>
<dbReference type="NCBIfam" id="NF006018">
    <property type="entry name" value="PRK08158.1"/>
    <property type="match status" value="1"/>
</dbReference>
<dbReference type="PANTHER" id="PTHR30034">
    <property type="entry name" value="FLAGELLAR MOTOR SWITCH PROTEIN FLIM"/>
    <property type="match status" value="1"/>
</dbReference>
<dbReference type="InterPro" id="IPR058804">
    <property type="entry name" value="SpaO_N"/>
</dbReference>
<evidence type="ECO:0000313" key="8">
    <source>
        <dbReference type="Proteomes" id="UP000178776"/>
    </source>
</evidence>
<dbReference type="Gene3D" id="2.30.330.10">
    <property type="entry name" value="SpoA-like"/>
    <property type="match status" value="1"/>
</dbReference>
<protein>
    <recommendedName>
        <fullName evidence="2">Surface presentation of antigens protein SpaO</fullName>
    </recommendedName>
</protein>
<dbReference type="SUPFAM" id="SSF101801">
    <property type="entry name" value="Surface presentation of antigens (SPOA)"/>
    <property type="match status" value="1"/>
</dbReference>
<name>A0A1D9LMT6_9NEIS</name>
<dbReference type="Pfam" id="PF01052">
    <property type="entry name" value="FliMN_C"/>
    <property type="match status" value="1"/>
</dbReference>
<dbReference type="STRING" id="1108595.BKX93_23025"/>
<dbReference type="GO" id="GO:0050918">
    <property type="term" value="P:positive chemotaxis"/>
    <property type="evidence" value="ECO:0007669"/>
    <property type="project" value="TreeGrafter"/>
</dbReference>
<evidence type="ECO:0000256" key="1">
    <source>
        <dbReference type="ARBA" id="ARBA00009226"/>
    </source>
</evidence>
<dbReference type="PANTHER" id="PTHR30034:SF5">
    <property type="entry name" value="SECRETION SYSTEM APPARATUS PROTEIN SSAQ"/>
    <property type="match status" value="1"/>
</dbReference>
<dbReference type="InterPro" id="IPR058805">
    <property type="entry name" value="SpaO_FliMN_C_rel"/>
</dbReference>
<keyword evidence="3" id="KW-0843">Virulence</keyword>
<sequence>MMLKLRHVDRQFQALRQTEGVWKRQGWEAEIAYPSRSGRWVALSDEARRWQGWLQPRIWLEKMAPELAALASASGVEEQAVRLIAASEQPLRWPMPELAYQGLSLGRLVDGSELPAQALLRVSTELGPVWLSKVPAPTHPVLDSARLESLPLPLRFELGRSRISLSLLRSVCLGDMLLVQQAAPRVSCHGRVLGRYQRSDEGIVMEWQTEEDRPEDGPAVADVRQLPVRLEFVLQQSMVTLAELQQLCQGRLLPVQTGAEQRVEVRANGALLGRGELVQLDGHLGVEMTQWQGEVADVE</sequence>
<dbReference type="EMBL" id="CP017707">
    <property type="protein sequence ID" value="AOZ52597.1"/>
    <property type="molecule type" value="Genomic_DNA"/>
</dbReference>
<gene>
    <name evidence="7" type="ORF">BKX93_23025</name>
</gene>
<evidence type="ECO:0000256" key="2">
    <source>
        <dbReference type="ARBA" id="ARBA00021925"/>
    </source>
</evidence>
<reference evidence="7 8" key="1">
    <citation type="submission" date="2016-10" db="EMBL/GenBank/DDBJ databases">
        <title>Chromobacterium muskegensis sp. nov., an insecticidal bacterium isolated from Sphagnum bogs.</title>
        <authorList>
            <person name="Sparks M.E."/>
            <person name="Blackburn M.B."/>
            <person name="Gundersen-Rindal D.E."/>
            <person name="Mitchell A."/>
            <person name="Farrar R."/>
            <person name="Kuhar D."/>
        </authorList>
    </citation>
    <scope>NUCLEOTIDE SEQUENCE [LARGE SCALE GENOMIC DNA]</scope>
    <source>
        <strain evidence="7 8">21-1</strain>
    </source>
</reference>
<organism evidence="7 8">
    <name type="scientific">Chromobacterium vaccinii</name>
    <dbReference type="NCBI Taxonomy" id="1108595"/>
    <lineage>
        <taxon>Bacteria</taxon>
        <taxon>Pseudomonadati</taxon>
        <taxon>Pseudomonadota</taxon>
        <taxon>Betaproteobacteria</taxon>
        <taxon>Neisseriales</taxon>
        <taxon>Chromobacteriaceae</taxon>
        <taxon>Chromobacterium</taxon>
    </lineage>
</organism>
<feature type="domain" description="SpaO N-terminal" evidence="5">
    <location>
        <begin position="5"/>
        <end position="135"/>
    </location>
</feature>
<dbReference type="InterPro" id="IPR001543">
    <property type="entry name" value="FliN-like_C"/>
</dbReference>
<dbReference type="Proteomes" id="UP000178776">
    <property type="component" value="Chromosome"/>
</dbReference>
<dbReference type="GO" id="GO:0071978">
    <property type="term" value="P:bacterial-type flagellum-dependent swarming motility"/>
    <property type="evidence" value="ECO:0007669"/>
    <property type="project" value="TreeGrafter"/>
</dbReference>
<dbReference type="InterPro" id="IPR013385">
    <property type="entry name" value="T3SS_SpaO/YscQ/SpaO"/>
</dbReference>
<proteinExistence type="inferred from homology"/>
<accession>A0A1D9LMT6</accession>
<dbReference type="Pfam" id="PF26294">
    <property type="entry name" value="SpaO_N"/>
    <property type="match status" value="1"/>
</dbReference>
<evidence type="ECO:0000259" key="4">
    <source>
        <dbReference type="Pfam" id="PF01052"/>
    </source>
</evidence>
<evidence type="ECO:0000259" key="6">
    <source>
        <dbReference type="Pfam" id="PF26304"/>
    </source>
</evidence>